<reference evidence="1" key="1">
    <citation type="journal article" date="2014" name="Front. Microbiol.">
        <title>High frequency of phylogenetically diverse reductive dehalogenase-homologous genes in deep subseafloor sedimentary metagenomes.</title>
        <authorList>
            <person name="Kawai M."/>
            <person name="Futagami T."/>
            <person name="Toyoda A."/>
            <person name="Takaki Y."/>
            <person name="Nishi S."/>
            <person name="Hori S."/>
            <person name="Arai W."/>
            <person name="Tsubouchi T."/>
            <person name="Morono Y."/>
            <person name="Uchiyama I."/>
            <person name="Ito T."/>
            <person name="Fujiyama A."/>
            <person name="Inagaki F."/>
            <person name="Takami H."/>
        </authorList>
    </citation>
    <scope>NUCLEOTIDE SEQUENCE</scope>
    <source>
        <strain evidence="1">Expedition CK06-06</strain>
    </source>
</reference>
<evidence type="ECO:0000313" key="1">
    <source>
        <dbReference type="EMBL" id="GAF88864.1"/>
    </source>
</evidence>
<gene>
    <name evidence="1" type="ORF">S01H1_22441</name>
</gene>
<organism evidence="1">
    <name type="scientific">marine sediment metagenome</name>
    <dbReference type="NCBI Taxonomy" id="412755"/>
    <lineage>
        <taxon>unclassified sequences</taxon>
        <taxon>metagenomes</taxon>
        <taxon>ecological metagenomes</taxon>
    </lineage>
</organism>
<evidence type="ECO:0008006" key="2">
    <source>
        <dbReference type="Google" id="ProtNLM"/>
    </source>
</evidence>
<dbReference type="CDD" id="cd02980">
    <property type="entry name" value="TRX_Fd_family"/>
    <property type="match status" value="1"/>
</dbReference>
<comment type="caution">
    <text evidence="1">The sequence shown here is derived from an EMBL/GenBank/DDBJ whole genome shotgun (WGS) entry which is preliminary data.</text>
</comment>
<dbReference type="Gene3D" id="3.40.30.10">
    <property type="entry name" value="Glutaredoxin"/>
    <property type="match status" value="1"/>
</dbReference>
<dbReference type="EMBL" id="BARS01012665">
    <property type="protein sequence ID" value="GAF88864.1"/>
    <property type="molecule type" value="Genomic_DNA"/>
</dbReference>
<name>X0T6M7_9ZZZZ</name>
<sequence length="77" mass="8527">MMKIQSVDDLEKIAQQYAKRIYYPDGIKVNIGMASCGIGAGAKASFEKALKEFPQGNRIQIRQTGCLGFCEEEPLVE</sequence>
<accession>X0T6M7</accession>
<proteinExistence type="predicted"/>
<dbReference type="AlphaFoldDB" id="X0T6M7"/>
<protein>
    <recommendedName>
        <fullName evidence="2">NADH-ubiquinone oxidoreductase 51kDa subunit FMN-binding domain-containing protein</fullName>
    </recommendedName>
</protein>
<feature type="non-terminal residue" evidence="1">
    <location>
        <position position="77"/>
    </location>
</feature>